<proteinExistence type="inferred from homology"/>
<dbReference type="EC" id="2.7.7.87" evidence="3 13"/>
<dbReference type="GO" id="GO:0005737">
    <property type="term" value="C:cytoplasm"/>
    <property type="evidence" value="ECO:0007669"/>
    <property type="project" value="UniProtKB-SubCell"/>
</dbReference>
<evidence type="ECO:0000256" key="10">
    <source>
        <dbReference type="ARBA" id="ARBA00022840"/>
    </source>
</evidence>
<dbReference type="PIRSF" id="PIRSF004930">
    <property type="entry name" value="Tln_factor_SUA5"/>
    <property type="match status" value="1"/>
</dbReference>
<comment type="subcellular location">
    <subcellularLocation>
        <location evidence="1 13">Cytoplasm</location>
    </subcellularLocation>
</comment>
<dbReference type="OrthoDB" id="9814580at2"/>
<evidence type="ECO:0000256" key="8">
    <source>
        <dbReference type="ARBA" id="ARBA00022695"/>
    </source>
</evidence>
<keyword evidence="5 13" id="KW-0963">Cytoplasm</keyword>
<name>A0A074MV26_ERYLO</name>
<dbReference type="GO" id="GO:0006450">
    <property type="term" value="P:regulation of translational fidelity"/>
    <property type="evidence" value="ECO:0007669"/>
    <property type="project" value="TreeGrafter"/>
</dbReference>
<feature type="domain" description="YrdC-like" evidence="15">
    <location>
        <begin position="14"/>
        <end position="202"/>
    </location>
</feature>
<dbReference type="SUPFAM" id="SSF55821">
    <property type="entry name" value="YrdC/RibB"/>
    <property type="match status" value="1"/>
</dbReference>
<dbReference type="GO" id="GO:0008033">
    <property type="term" value="P:tRNA processing"/>
    <property type="evidence" value="ECO:0007669"/>
    <property type="project" value="UniProtKB-KW"/>
</dbReference>
<feature type="binding site" evidence="14">
    <location>
        <position position="59"/>
    </location>
    <ligand>
        <name>ATP</name>
        <dbReference type="ChEBI" id="CHEBI:30616"/>
    </ligand>
</feature>
<evidence type="ECO:0000256" key="7">
    <source>
        <dbReference type="ARBA" id="ARBA00022694"/>
    </source>
</evidence>
<sequence length="315" mass="33165">MARKNVTEQLLPNDAGLARAADILVAGGLVAVPTETVYGLAARADSAEAVAGIYAAKGRPSFNPLIVHVKDIEQAEALAHFDARARKLVERFWPGPLTLVLPLRANAGLTPAVSAGLPTIALRQPAHPAMRALLERLDFPLAAPSANRSEEVSPTKSEHVMASLGERCPAVICGGATEAGLESTIVALREDGGWNLLRPGPVTREMLADILGPEALAATSRIESPGQTARHYSPGKPLRMNATEVAQDEFWIGFGVLDGDFNLSPQSDLNAAAARLYESLHLAGASDKPRIAVAPVPEGGVGRAINDRLKRAASR</sequence>
<dbReference type="InterPro" id="IPR038385">
    <property type="entry name" value="Sua5/YwlC_C"/>
</dbReference>
<keyword evidence="10 13" id="KW-0067">ATP-binding</keyword>
<dbReference type="InterPro" id="IPR010923">
    <property type="entry name" value="T(6)A37_SUA5"/>
</dbReference>
<gene>
    <name evidence="16" type="ORF">EH31_12565</name>
</gene>
<feature type="binding site" evidence="14">
    <location>
        <position position="63"/>
    </location>
    <ligand>
        <name>ATP</name>
        <dbReference type="ChEBI" id="CHEBI:30616"/>
    </ligand>
</feature>
<feature type="binding site" evidence="14">
    <location>
        <position position="232"/>
    </location>
    <ligand>
        <name>ATP</name>
        <dbReference type="ChEBI" id="CHEBI:30616"/>
    </ligand>
</feature>
<reference evidence="16 17" key="1">
    <citation type="submission" date="2014-04" db="EMBL/GenBank/DDBJ databases">
        <title>A comprehensive comparison of genomes of Erythrobacter spp. strains.</title>
        <authorList>
            <person name="Zheng Q."/>
        </authorList>
    </citation>
    <scope>NUCLEOTIDE SEQUENCE [LARGE SCALE GENOMIC DNA]</scope>
    <source>
        <strain evidence="16 17">DSM 6997</strain>
    </source>
</reference>
<evidence type="ECO:0000256" key="3">
    <source>
        <dbReference type="ARBA" id="ARBA00012584"/>
    </source>
</evidence>
<evidence type="ECO:0000256" key="4">
    <source>
        <dbReference type="ARBA" id="ARBA00015492"/>
    </source>
</evidence>
<feature type="binding site" evidence="14">
    <location>
        <position position="153"/>
    </location>
    <ligand>
        <name>ATP</name>
        <dbReference type="ChEBI" id="CHEBI:30616"/>
    </ligand>
</feature>
<feature type="binding site" evidence="14">
    <location>
        <position position="198"/>
    </location>
    <ligand>
        <name>ATP</name>
        <dbReference type="ChEBI" id="CHEBI:30616"/>
    </ligand>
</feature>
<evidence type="ECO:0000256" key="9">
    <source>
        <dbReference type="ARBA" id="ARBA00022741"/>
    </source>
</evidence>
<evidence type="ECO:0000256" key="1">
    <source>
        <dbReference type="ARBA" id="ARBA00004496"/>
    </source>
</evidence>
<dbReference type="InterPro" id="IPR005145">
    <property type="entry name" value="Sua5_C"/>
</dbReference>
<evidence type="ECO:0000256" key="13">
    <source>
        <dbReference type="PIRNR" id="PIRNR004930"/>
    </source>
</evidence>
<feature type="binding site" evidence="14">
    <location>
        <position position="119"/>
    </location>
    <ligand>
        <name>ATP</name>
        <dbReference type="ChEBI" id="CHEBI:30616"/>
    </ligand>
</feature>
<comment type="function">
    <text evidence="13">Required for the formation of a threonylcarbamoyl group on adenosine at position 37 (t(6)A37) in tRNAs that read codons beginning with adenine.</text>
</comment>
<protein>
    <recommendedName>
        <fullName evidence="4 13">Threonylcarbamoyl-AMP synthase</fullName>
        <shortName evidence="13">TC-AMP synthase</shortName>
        <ecNumber evidence="3 13">2.7.7.87</ecNumber>
    </recommendedName>
    <alternativeName>
        <fullName evidence="11 13">L-threonylcarbamoyladenylate synthase</fullName>
    </alternativeName>
</protein>
<dbReference type="EMBL" id="JMIW01000005">
    <property type="protein sequence ID" value="KEO89472.1"/>
    <property type="molecule type" value="Genomic_DNA"/>
</dbReference>
<evidence type="ECO:0000256" key="14">
    <source>
        <dbReference type="PIRSR" id="PIRSR004930-1"/>
    </source>
</evidence>
<dbReference type="GO" id="GO:0061710">
    <property type="term" value="F:L-threonylcarbamoyladenylate synthase"/>
    <property type="evidence" value="ECO:0007669"/>
    <property type="project" value="UniProtKB-EC"/>
</dbReference>
<dbReference type="InterPro" id="IPR006070">
    <property type="entry name" value="Sua5-like_dom"/>
</dbReference>
<dbReference type="Gene3D" id="3.90.870.10">
    <property type="entry name" value="DHBP synthase"/>
    <property type="match status" value="1"/>
</dbReference>
<dbReference type="Gene3D" id="3.40.50.11030">
    <property type="entry name" value="Threonylcarbamoyl-AMP synthase, C-terminal domain"/>
    <property type="match status" value="1"/>
</dbReference>
<keyword evidence="8 13" id="KW-0548">Nucleotidyltransferase</keyword>
<comment type="caution">
    <text evidence="16">The sequence shown here is derived from an EMBL/GenBank/DDBJ whole genome shotgun (WGS) entry which is preliminary data.</text>
</comment>
<dbReference type="PROSITE" id="PS51163">
    <property type="entry name" value="YRDC"/>
    <property type="match status" value="1"/>
</dbReference>
<comment type="similarity">
    <text evidence="2 13">Belongs to the SUA5 family.</text>
</comment>
<feature type="binding site" evidence="14">
    <location>
        <position position="36"/>
    </location>
    <ligand>
        <name>L-threonine</name>
        <dbReference type="ChEBI" id="CHEBI:57926"/>
    </ligand>
</feature>
<keyword evidence="7 13" id="KW-0819">tRNA processing</keyword>
<dbReference type="PANTHER" id="PTHR17490:SF16">
    <property type="entry name" value="THREONYLCARBAMOYL-AMP SYNTHASE"/>
    <property type="match status" value="1"/>
</dbReference>
<dbReference type="GO" id="GO:0000049">
    <property type="term" value="F:tRNA binding"/>
    <property type="evidence" value="ECO:0007669"/>
    <property type="project" value="TreeGrafter"/>
</dbReference>
<comment type="catalytic activity">
    <reaction evidence="12 13">
        <text>L-threonine + hydrogencarbonate + ATP = L-threonylcarbamoyladenylate + diphosphate + H2O</text>
        <dbReference type="Rhea" id="RHEA:36407"/>
        <dbReference type="ChEBI" id="CHEBI:15377"/>
        <dbReference type="ChEBI" id="CHEBI:17544"/>
        <dbReference type="ChEBI" id="CHEBI:30616"/>
        <dbReference type="ChEBI" id="CHEBI:33019"/>
        <dbReference type="ChEBI" id="CHEBI:57926"/>
        <dbReference type="ChEBI" id="CHEBI:73682"/>
        <dbReference type="EC" id="2.7.7.87"/>
    </reaction>
</comment>
<evidence type="ECO:0000256" key="2">
    <source>
        <dbReference type="ARBA" id="ARBA00007663"/>
    </source>
</evidence>
<evidence type="ECO:0000256" key="5">
    <source>
        <dbReference type="ARBA" id="ARBA00022490"/>
    </source>
</evidence>
<evidence type="ECO:0000256" key="12">
    <source>
        <dbReference type="ARBA" id="ARBA00048366"/>
    </source>
</evidence>
<evidence type="ECO:0000256" key="6">
    <source>
        <dbReference type="ARBA" id="ARBA00022679"/>
    </source>
</evidence>
<dbReference type="NCBIfam" id="TIGR00057">
    <property type="entry name" value="L-threonylcarbamoyladenylate synthase"/>
    <property type="match status" value="1"/>
</dbReference>
<dbReference type="InterPro" id="IPR017945">
    <property type="entry name" value="DHBP_synth_RibB-like_a/b_dom"/>
</dbReference>
<feature type="binding site" evidence="14">
    <location>
        <position position="145"/>
    </location>
    <ligand>
        <name>ATP</name>
        <dbReference type="ChEBI" id="CHEBI:30616"/>
    </ligand>
</feature>
<keyword evidence="9 13" id="KW-0547">Nucleotide-binding</keyword>
<dbReference type="eggNOG" id="COG0009">
    <property type="taxonomic scope" value="Bacteria"/>
</dbReference>
<dbReference type="PANTHER" id="PTHR17490">
    <property type="entry name" value="SUA5"/>
    <property type="match status" value="1"/>
</dbReference>
<dbReference type="Pfam" id="PF03481">
    <property type="entry name" value="Sua5_C"/>
    <property type="match status" value="1"/>
</dbReference>
<feature type="binding site" evidence="14">
    <location>
        <position position="123"/>
    </location>
    <ligand>
        <name>L-threonine</name>
        <dbReference type="ChEBI" id="CHEBI:57926"/>
    </ligand>
</feature>
<evidence type="ECO:0000256" key="11">
    <source>
        <dbReference type="ARBA" id="ARBA00029774"/>
    </source>
</evidence>
<dbReference type="RefSeq" id="WP_034960610.1">
    <property type="nucleotide sequence ID" value="NZ_JMIW01000005.1"/>
</dbReference>
<keyword evidence="6 13" id="KW-0808">Transferase</keyword>
<dbReference type="Pfam" id="PF01300">
    <property type="entry name" value="Sua5_yciO_yrdC"/>
    <property type="match status" value="1"/>
</dbReference>
<evidence type="ECO:0000259" key="15">
    <source>
        <dbReference type="PROSITE" id="PS51163"/>
    </source>
</evidence>
<dbReference type="GO" id="GO:0003725">
    <property type="term" value="F:double-stranded RNA binding"/>
    <property type="evidence" value="ECO:0007669"/>
    <property type="project" value="UniProtKB-UniRule"/>
</dbReference>
<dbReference type="STRING" id="1044.EH31_12565"/>
<organism evidence="16 17">
    <name type="scientific">Erythrobacter longus</name>
    <dbReference type="NCBI Taxonomy" id="1044"/>
    <lineage>
        <taxon>Bacteria</taxon>
        <taxon>Pseudomonadati</taxon>
        <taxon>Pseudomonadota</taxon>
        <taxon>Alphaproteobacteria</taxon>
        <taxon>Sphingomonadales</taxon>
        <taxon>Erythrobacteraceae</taxon>
        <taxon>Erythrobacter/Porphyrobacter group</taxon>
        <taxon>Erythrobacter</taxon>
    </lineage>
</organism>
<dbReference type="InterPro" id="IPR050156">
    <property type="entry name" value="TC-AMP_synthase_SUA5"/>
</dbReference>
<accession>A0A074MV26</accession>
<evidence type="ECO:0000313" key="17">
    <source>
        <dbReference type="Proteomes" id="UP000027647"/>
    </source>
</evidence>
<feature type="binding site" evidence="14">
    <location>
        <position position="143"/>
    </location>
    <ligand>
        <name>L-threonine</name>
        <dbReference type="ChEBI" id="CHEBI:57926"/>
    </ligand>
</feature>
<keyword evidence="17" id="KW-1185">Reference proteome</keyword>
<feature type="binding site" evidence="14">
    <location>
        <position position="183"/>
    </location>
    <ligand>
        <name>L-threonine</name>
        <dbReference type="ChEBI" id="CHEBI:57926"/>
    </ligand>
</feature>
<dbReference type="AlphaFoldDB" id="A0A074MV26"/>
<dbReference type="GO" id="GO:0005524">
    <property type="term" value="F:ATP binding"/>
    <property type="evidence" value="ECO:0007669"/>
    <property type="project" value="UniProtKB-UniRule"/>
</dbReference>
<evidence type="ECO:0000313" key="16">
    <source>
        <dbReference type="EMBL" id="KEO89472.1"/>
    </source>
</evidence>
<dbReference type="Proteomes" id="UP000027647">
    <property type="component" value="Unassembled WGS sequence"/>
</dbReference>
<feature type="binding site" evidence="14">
    <location>
        <position position="68"/>
    </location>
    <ligand>
        <name>L-threonine</name>
        <dbReference type="ChEBI" id="CHEBI:57926"/>
    </ligand>
</feature>